<accession>A0A1B7TAW9</accession>
<evidence type="ECO:0000313" key="4">
    <source>
        <dbReference type="Proteomes" id="UP000092321"/>
    </source>
</evidence>
<dbReference type="OrthoDB" id="3972575at2759"/>
<dbReference type="InterPro" id="IPR051625">
    <property type="entry name" value="Signaling_Regulatory_Domain"/>
</dbReference>
<sequence length="896" mass="104021">MCDNVNKFNTDTTSDNLGRTLSNILTSIPLPDFQLNNIDIFQQDLENGYTPFHQLLNNGHIYKAFLLNESYKKKQKKKHHSTNTLQNNNIVNSNNIATSNNSSNTNNKNPWKIRDNDGLTPLELYMNKYFNDPVKLNKYIKNENTCKLYGFGKIINLDLGLGNNNDSLKEVDLNGLIINDIKMNNSRVIFIDNEQRLLMFKLKHIGEIIENNSLNTFIKEPYVGKYFLKSSISNTHTMATTDNNELVLFGDDEYGQCSMAPSSQNATGNILFISCSTISSSLINSKNQLISWGLNTGQFGNTEISCSNNTKINFNNTRSYLGKKFTVIDLPDTLGDVKQLIQLDYVTLILHGDNGLLVLSNFKKYHFYIPPLGTKEHSFNVKVSNRLTLGNNVMEIFVKDPFGNNILAKFENGILGHFHCNTKDNNNIWRSQLFQLPFKILYKPENNLLKNYQLAISDSKDNLKCGLLNFFGDYSYMSFNKSNQFQHKNYYKLLQNPDILIGDPDCNNFLIIKKDYDLKIEKVNNYKNLTQNWLNLEVENEEVLVQSLNKKNDNIEVSKYKLNNNFDLEIVDYKGNTIAKLHKFVLELLAPDNLLFNSELFKQVKKNKLKYLSENEDDVSVLRDSVSYLYLGKMSNIDKVYKVLSNIFKIKELVQLSEKISNCLNKGSIELKTKNEESLFCEKDILMINSPVLYNLFQFNNESKILDFSNFEHKSILFLLKYFHLTDINFLLNADGKNLNFNNLLELICISDYLLLPDLKNYIEYLISCKYINSNTFVKLVTASITYNCQNLFEKACEFLFLNVGVLFEDERLIQEIKANFSFKIWDSIEKQIRLLMNIDIFDDSNCWYRKSNFRDLLKLFNTNLPKWNILFNDRFVIENKKRYATNNNNNNKRPY</sequence>
<dbReference type="Gene3D" id="3.30.710.10">
    <property type="entry name" value="Potassium Channel Kv1.1, Chain A"/>
    <property type="match status" value="1"/>
</dbReference>
<organism evidence="3 4">
    <name type="scientific">Hanseniaspora valbyensis NRRL Y-1626</name>
    <dbReference type="NCBI Taxonomy" id="766949"/>
    <lineage>
        <taxon>Eukaryota</taxon>
        <taxon>Fungi</taxon>
        <taxon>Dikarya</taxon>
        <taxon>Ascomycota</taxon>
        <taxon>Saccharomycotina</taxon>
        <taxon>Saccharomycetes</taxon>
        <taxon>Saccharomycodales</taxon>
        <taxon>Saccharomycodaceae</taxon>
        <taxon>Hanseniaspora</taxon>
    </lineage>
</organism>
<feature type="compositionally biased region" description="Low complexity" evidence="2">
    <location>
        <begin position="82"/>
        <end position="109"/>
    </location>
</feature>
<dbReference type="Proteomes" id="UP000092321">
    <property type="component" value="Unassembled WGS sequence"/>
</dbReference>
<proteinExistence type="predicted"/>
<keyword evidence="4" id="KW-1185">Reference proteome</keyword>
<gene>
    <name evidence="3" type="ORF">HANVADRAFT_96400</name>
</gene>
<dbReference type="Gene3D" id="2.130.10.30">
    <property type="entry name" value="Regulator of chromosome condensation 1/beta-lactamase-inhibitor protein II"/>
    <property type="match status" value="1"/>
</dbReference>
<dbReference type="InterPro" id="IPR011333">
    <property type="entry name" value="SKP1/BTB/POZ_sf"/>
</dbReference>
<dbReference type="SUPFAM" id="SSF50985">
    <property type="entry name" value="RCC1/BLIP-II"/>
    <property type="match status" value="1"/>
</dbReference>
<dbReference type="EMBL" id="LXPE01000038">
    <property type="protein sequence ID" value="OBA25863.1"/>
    <property type="molecule type" value="Genomic_DNA"/>
</dbReference>
<dbReference type="PANTHER" id="PTHR22872">
    <property type="entry name" value="BTK-BINDING PROTEIN-RELATED"/>
    <property type="match status" value="1"/>
</dbReference>
<reference evidence="4" key="1">
    <citation type="journal article" date="2016" name="Proc. Natl. Acad. Sci. U.S.A.">
        <title>Comparative genomics of biotechnologically important yeasts.</title>
        <authorList>
            <person name="Riley R."/>
            <person name="Haridas S."/>
            <person name="Wolfe K.H."/>
            <person name="Lopes M.R."/>
            <person name="Hittinger C.T."/>
            <person name="Goeker M."/>
            <person name="Salamov A.A."/>
            <person name="Wisecaver J.H."/>
            <person name="Long T.M."/>
            <person name="Calvey C.H."/>
            <person name="Aerts A.L."/>
            <person name="Barry K.W."/>
            <person name="Choi C."/>
            <person name="Clum A."/>
            <person name="Coughlan A.Y."/>
            <person name="Deshpande S."/>
            <person name="Douglass A.P."/>
            <person name="Hanson S.J."/>
            <person name="Klenk H.-P."/>
            <person name="LaButti K.M."/>
            <person name="Lapidus A."/>
            <person name="Lindquist E.A."/>
            <person name="Lipzen A.M."/>
            <person name="Meier-Kolthoff J.P."/>
            <person name="Ohm R.A."/>
            <person name="Otillar R.P."/>
            <person name="Pangilinan J.L."/>
            <person name="Peng Y."/>
            <person name="Rokas A."/>
            <person name="Rosa C.A."/>
            <person name="Scheuner C."/>
            <person name="Sibirny A.A."/>
            <person name="Slot J.C."/>
            <person name="Stielow J.B."/>
            <person name="Sun H."/>
            <person name="Kurtzman C.P."/>
            <person name="Blackwell M."/>
            <person name="Grigoriev I.V."/>
            <person name="Jeffries T.W."/>
        </authorList>
    </citation>
    <scope>NUCLEOTIDE SEQUENCE [LARGE SCALE GENOMIC DNA]</scope>
    <source>
        <strain evidence="4">NRRL Y-1626</strain>
    </source>
</reference>
<name>A0A1B7TAW9_9ASCO</name>
<keyword evidence="1" id="KW-0677">Repeat</keyword>
<comment type="caution">
    <text evidence="3">The sequence shown here is derived from an EMBL/GenBank/DDBJ whole genome shotgun (WGS) entry which is preliminary data.</text>
</comment>
<dbReference type="AlphaFoldDB" id="A0A1B7TAW9"/>
<evidence type="ECO:0000256" key="2">
    <source>
        <dbReference type="SAM" id="MobiDB-lite"/>
    </source>
</evidence>
<evidence type="ECO:0008006" key="5">
    <source>
        <dbReference type="Google" id="ProtNLM"/>
    </source>
</evidence>
<dbReference type="InterPro" id="IPR009091">
    <property type="entry name" value="RCC1/BLIP-II"/>
</dbReference>
<evidence type="ECO:0000313" key="3">
    <source>
        <dbReference type="EMBL" id="OBA25863.1"/>
    </source>
</evidence>
<evidence type="ECO:0000256" key="1">
    <source>
        <dbReference type="ARBA" id="ARBA00022737"/>
    </source>
</evidence>
<feature type="region of interest" description="Disordered" evidence="2">
    <location>
        <begin position="76"/>
        <end position="113"/>
    </location>
</feature>
<protein>
    <recommendedName>
        <fullName evidence="5">BTB domain-containing protein</fullName>
    </recommendedName>
</protein>